<evidence type="ECO:0000313" key="4">
    <source>
        <dbReference type="EMBL" id="KKK36709.1"/>
    </source>
</evidence>
<dbReference type="CDD" id="cd05828">
    <property type="entry name" value="Sortase_D_1"/>
    <property type="match status" value="1"/>
</dbReference>
<keyword evidence="3" id="KW-0472">Membrane</keyword>
<dbReference type="Proteomes" id="UP000034166">
    <property type="component" value="Unassembled WGS sequence"/>
</dbReference>
<evidence type="ECO:0000256" key="1">
    <source>
        <dbReference type="ARBA" id="ARBA00022801"/>
    </source>
</evidence>
<feature type="active site" description="Proton donor/acceptor" evidence="2">
    <location>
        <position position="122"/>
    </location>
</feature>
<evidence type="ECO:0000313" key="5">
    <source>
        <dbReference type="Proteomes" id="UP000034166"/>
    </source>
</evidence>
<keyword evidence="3" id="KW-1133">Transmembrane helix</keyword>
<sequence>MSVKKWLGFLLILTGTIIIVYQYLEWNTGRTSAEKVSQEEMEKYEARKKTVDPPPIPENAETISLPDHELGEKVATLVIPRIEQKYSVYWGTNEEVLKQGVGMFISKSTTVPGIAHTVLSGHRDTVFVRLGELEDGDELIIEYDSKIYTYTIRKIWITDENDRTVIVPKDQPTLTLTTCYPFTYFGNATERYIVQGMLKSVN</sequence>
<dbReference type="GO" id="GO:0016787">
    <property type="term" value="F:hydrolase activity"/>
    <property type="evidence" value="ECO:0007669"/>
    <property type="project" value="UniProtKB-KW"/>
</dbReference>
<comment type="caution">
    <text evidence="4">The sequence shown here is derived from an EMBL/GenBank/DDBJ whole genome shotgun (WGS) entry which is preliminary data.</text>
</comment>
<dbReference type="InterPro" id="IPR041999">
    <property type="entry name" value="Sortase_D_1"/>
</dbReference>
<evidence type="ECO:0000256" key="2">
    <source>
        <dbReference type="PIRSR" id="PIRSR605754-1"/>
    </source>
</evidence>
<dbReference type="NCBIfam" id="NF033746">
    <property type="entry name" value="class_D_sortase"/>
    <property type="match status" value="1"/>
</dbReference>
<dbReference type="AlphaFoldDB" id="A0A0M2SQ69"/>
<dbReference type="SUPFAM" id="SSF63817">
    <property type="entry name" value="Sortase"/>
    <property type="match status" value="1"/>
</dbReference>
<organism evidence="4 5">
    <name type="scientific">Mesobacillus campisalis</name>
    <dbReference type="NCBI Taxonomy" id="1408103"/>
    <lineage>
        <taxon>Bacteria</taxon>
        <taxon>Bacillati</taxon>
        <taxon>Bacillota</taxon>
        <taxon>Bacilli</taxon>
        <taxon>Bacillales</taxon>
        <taxon>Bacillaceae</taxon>
        <taxon>Mesobacillus</taxon>
    </lineage>
</organism>
<gene>
    <name evidence="4" type="ORF">WQ57_17765</name>
</gene>
<feature type="transmembrane region" description="Helical" evidence="3">
    <location>
        <begin position="6"/>
        <end position="24"/>
    </location>
</feature>
<dbReference type="InterPro" id="IPR053525">
    <property type="entry name" value="Sortase_D"/>
</dbReference>
<name>A0A0M2SQ69_9BACI</name>
<proteinExistence type="predicted"/>
<dbReference type="Pfam" id="PF04203">
    <property type="entry name" value="Sortase"/>
    <property type="match status" value="1"/>
</dbReference>
<dbReference type="OrthoDB" id="165822at2"/>
<keyword evidence="5" id="KW-1185">Reference proteome</keyword>
<feature type="active site" description="Acyl-thioester intermediate" evidence="2">
    <location>
        <position position="179"/>
    </location>
</feature>
<keyword evidence="1" id="KW-0378">Hydrolase</keyword>
<accession>A0A0M2SQ69</accession>
<dbReference type="RefSeq" id="WP_046525108.1">
    <property type="nucleotide sequence ID" value="NZ_LAYY01000024.1"/>
</dbReference>
<keyword evidence="3" id="KW-0812">Transmembrane</keyword>
<reference evidence="4 5" key="1">
    <citation type="submission" date="2015-04" db="EMBL/GenBank/DDBJ databases">
        <title>Taxonomic description and genome sequence of Bacillus campisalis sp. nov., a novel member of the genus Bacillus isolated from solar saltern.</title>
        <authorList>
            <person name="Mathan Kumar R."/>
            <person name="Kaur G."/>
            <person name="Kumar A."/>
            <person name="Singh N.K."/>
            <person name="Kaur N."/>
            <person name="Kumar N."/>
            <person name="Mayilraj S."/>
        </authorList>
    </citation>
    <scope>NUCLEOTIDE SEQUENCE [LARGE SCALE GENOMIC DNA]</scope>
    <source>
        <strain evidence="4 5">SA2-6</strain>
    </source>
</reference>
<dbReference type="InterPro" id="IPR005754">
    <property type="entry name" value="Sortase"/>
</dbReference>
<dbReference type="Gene3D" id="2.40.260.10">
    <property type="entry name" value="Sortase"/>
    <property type="match status" value="1"/>
</dbReference>
<dbReference type="PATRIC" id="fig|1408103.3.peg.3941"/>
<dbReference type="NCBIfam" id="TIGR01076">
    <property type="entry name" value="sortase_fam"/>
    <property type="match status" value="1"/>
</dbReference>
<dbReference type="InterPro" id="IPR023365">
    <property type="entry name" value="Sortase_dom-sf"/>
</dbReference>
<dbReference type="EMBL" id="LAYY01000024">
    <property type="protein sequence ID" value="KKK36709.1"/>
    <property type="molecule type" value="Genomic_DNA"/>
</dbReference>
<evidence type="ECO:0000256" key="3">
    <source>
        <dbReference type="SAM" id="Phobius"/>
    </source>
</evidence>
<protein>
    <submittedName>
        <fullName evidence="4">Peptidase</fullName>
    </submittedName>
</protein>